<evidence type="ECO:0000256" key="1">
    <source>
        <dbReference type="SAM" id="Coils"/>
    </source>
</evidence>
<evidence type="ECO:0008006" key="4">
    <source>
        <dbReference type="Google" id="ProtNLM"/>
    </source>
</evidence>
<keyword evidence="1" id="KW-0175">Coiled coil</keyword>
<gene>
    <name evidence="2" type="ORF">PSYICH_LOCUS7781</name>
</gene>
<reference evidence="2" key="1">
    <citation type="submission" date="2022-01" db="EMBL/GenBank/DDBJ databases">
        <authorList>
            <person name="King R."/>
        </authorList>
    </citation>
    <scope>NUCLEOTIDE SEQUENCE</scope>
</reference>
<dbReference type="AlphaFoldDB" id="A0A9P0CW96"/>
<evidence type="ECO:0000313" key="3">
    <source>
        <dbReference type="Proteomes" id="UP001153636"/>
    </source>
</evidence>
<dbReference type="OrthoDB" id="8187957at2759"/>
<keyword evidence="3" id="KW-1185">Reference proteome</keyword>
<proteinExistence type="predicted"/>
<dbReference type="EMBL" id="OV651814">
    <property type="protein sequence ID" value="CAH1106074.1"/>
    <property type="molecule type" value="Genomic_DNA"/>
</dbReference>
<name>A0A9P0CW96_9CUCU</name>
<organism evidence="2 3">
    <name type="scientific">Psylliodes chrysocephalus</name>
    <dbReference type="NCBI Taxonomy" id="3402493"/>
    <lineage>
        <taxon>Eukaryota</taxon>
        <taxon>Metazoa</taxon>
        <taxon>Ecdysozoa</taxon>
        <taxon>Arthropoda</taxon>
        <taxon>Hexapoda</taxon>
        <taxon>Insecta</taxon>
        <taxon>Pterygota</taxon>
        <taxon>Neoptera</taxon>
        <taxon>Endopterygota</taxon>
        <taxon>Coleoptera</taxon>
        <taxon>Polyphaga</taxon>
        <taxon>Cucujiformia</taxon>
        <taxon>Chrysomeloidea</taxon>
        <taxon>Chrysomelidae</taxon>
        <taxon>Galerucinae</taxon>
        <taxon>Alticini</taxon>
        <taxon>Psylliodes</taxon>
    </lineage>
</organism>
<feature type="coiled-coil region" evidence="1">
    <location>
        <begin position="95"/>
        <end position="123"/>
    </location>
</feature>
<evidence type="ECO:0000313" key="2">
    <source>
        <dbReference type="EMBL" id="CAH1106074.1"/>
    </source>
</evidence>
<sequence length="572" mass="67199">MTDFNEDCLLRVFKELDVQLLHLNPNVVKAWFDTDDKNMKNLLNWMCGSLSKKNYVSPLEMTEYLTISNPLSGDDLKEKNKQIEEQYPDIFDTEINSLEIEFLEEELNLARQQEKELDQLIILNRNSGEILDKNLSNKFKEEIEVSVRAKTTEEKCLAAGEKLDEMNEKIFDLIVKSTNILYDFEFGLTPMFINNFTINLYQERLENVMSLVKPVLDKSYYTGNMTALTNVTNLDHLPLDETTTNNLCNMRHRLLHSHHKYLATAIELEKMKNILADLEKISIETLISLDETTLSQSIAMKMETRNRLCDMLEDASTKVADRYISQAQMKYMKQELEMHQSNLQELTEVDNMIQELLAHYSELSILFDVEKKEMERYEVFFKQIIKYMNRDMETCLIRTETMREIIQQYQSTAPDEKLHLMKMIINLLSSNEENVSIGRAYELITDFKKQIDFLEFKLFSPGFSEIKSKGKELRDSVKILQSFLISGPTHRILLIPAELQIVIRQVEELLKKELDSVASAMTIVSKMKKIPNKWQNYRRQLWMYFYADPNGLKFILQQIQKEFEESKKNRLA</sequence>
<dbReference type="Proteomes" id="UP001153636">
    <property type="component" value="Chromosome 2"/>
</dbReference>
<protein>
    <recommendedName>
        <fullName evidence="4">HAUS augmin-like complex subunit 3 N-terminal domain-containing protein</fullName>
    </recommendedName>
</protein>
<accession>A0A9P0CW96</accession>